<comment type="caution">
    <text evidence="1">The sequence shown here is derived from an EMBL/GenBank/DDBJ whole genome shotgun (WGS) entry which is preliminary data.</text>
</comment>
<gene>
    <name evidence="1" type="ORF">DS832_01525</name>
</gene>
<protein>
    <recommendedName>
        <fullName evidence="3">Type II toxin-antitoxin system PemK/MazF family toxin</fullName>
    </recommendedName>
</protein>
<dbReference type="InterPro" id="IPR011067">
    <property type="entry name" value="Plasmid_toxin/cell-grow_inhib"/>
</dbReference>
<evidence type="ECO:0000313" key="1">
    <source>
        <dbReference type="EMBL" id="RHW48272.1"/>
    </source>
</evidence>
<evidence type="ECO:0000313" key="2">
    <source>
        <dbReference type="Proteomes" id="UP000284822"/>
    </source>
</evidence>
<dbReference type="RefSeq" id="WP_118910068.1">
    <property type="nucleotide sequence ID" value="NZ_QOCS01000005.1"/>
</dbReference>
<accession>A0A417ZC50</accession>
<organism evidence="1 2">
    <name type="scientific">Bombilactobacillus bombi</name>
    <dbReference type="NCBI Taxonomy" id="1303590"/>
    <lineage>
        <taxon>Bacteria</taxon>
        <taxon>Bacillati</taxon>
        <taxon>Bacillota</taxon>
        <taxon>Bacilli</taxon>
        <taxon>Lactobacillales</taxon>
        <taxon>Lactobacillaceae</taxon>
        <taxon>Bombilactobacillus</taxon>
    </lineage>
</organism>
<reference evidence="1 2" key="1">
    <citation type="submission" date="2018-07" db="EMBL/GenBank/DDBJ databases">
        <title>Genome sequences of six Lactobacillus spp. isolated from bumble bee guts.</title>
        <authorList>
            <person name="Motta E.V.S."/>
            <person name="Moran N.A."/>
        </authorList>
    </citation>
    <scope>NUCLEOTIDE SEQUENCE [LARGE SCALE GENOMIC DNA]</scope>
    <source>
        <strain evidence="1 2">LV-8.1</strain>
    </source>
</reference>
<name>A0A417ZC50_9LACO</name>
<dbReference type="AlphaFoldDB" id="A0A417ZC50"/>
<sequence length="311" mass="36376">MKKEKLSPSRKFNLANKNFKNVFYNKQLLHRKKFKYLDDWVLQKSFYLINNNKAYKNNKKIYKRGALVNVDFGVNVGAELSGNHFAIVLNKNDNCRNDKITVIPLSSHKHPHCIELVDTIRSTSIDKMRNIYIEILAILHANYINIHKDINETYQILESAKQNIYKISKDNNYIIDLGPLPIKPIVIDPFKLNTLISESLIEKAKKFYYKYGNSEDLFNKTKKIGNRKLSDLILDDLKGNNNKTLQLLKEVSEMYDRYGKTTYAKIEDITTISKMRIRKINIFDPVGDMIVSDIVLDKIEQEIKICFFKKQ</sequence>
<dbReference type="Proteomes" id="UP000284822">
    <property type="component" value="Unassembled WGS sequence"/>
</dbReference>
<dbReference type="SUPFAM" id="SSF50118">
    <property type="entry name" value="Cell growth inhibitor/plasmid maintenance toxic component"/>
    <property type="match status" value="1"/>
</dbReference>
<dbReference type="EMBL" id="QOCS01000005">
    <property type="protein sequence ID" value="RHW48272.1"/>
    <property type="molecule type" value="Genomic_DNA"/>
</dbReference>
<dbReference type="Gene3D" id="2.30.30.110">
    <property type="match status" value="1"/>
</dbReference>
<proteinExistence type="predicted"/>
<evidence type="ECO:0008006" key="3">
    <source>
        <dbReference type="Google" id="ProtNLM"/>
    </source>
</evidence>